<dbReference type="EC" id="1.4.1.18" evidence="3"/>
<evidence type="ECO:0000256" key="1">
    <source>
        <dbReference type="ARBA" id="ARBA00010591"/>
    </source>
</evidence>
<dbReference type="Proteomes" id="UP000554965">
    <property type="component" value="Unassembled WGS sequence"/>
</dbReference>
<comment type="caution">
    <text evidence="3">The sequence shown here is derived from an EMBL/GenBank/DDBJ whole genome shotgun (WGS) entry which is preliminary data.</text>
</comment>
<dbReference type="InterPro" id="IPR036291">
    <property type="entry name" value="NAD(P)-bd_dom_sf"/>
</dbReference>
<feature type="domain" description="Saccharopine dehydrogenase NADP binding" evidence="2">
    <location>
        <begin position="4"/>
        <end position="101"/>
    </location>
</feature>
<organism evidence="3 4">
    <name type="scientific">Mycobacterium simulans</name>
    <dbReference type="NCBI Taxonomy" id="627089"/>
    <lineage>
        <taxon>Bacteria</taxon>
        <taxon>Bacillati</taxon>
        <taxon>Actinomycetota</taxon>
        <taxon>Actinomycetes</taxon>
        <taxon>Mycobacteriales</taxon>
        <taxon>Mycobacteriaceae</taxon>
        <taxon>Mycobacterium</taxon>
    </lineage>
</organism>
<comment type="similarity">
    <text evidence="1">Belongs to the saccharopine dehydrogenase family. Enoyl reductase subfamily.</text>
</comment>
<name>A0A7Z7IPS2_9MYCO</name>
<keyword evidence="4" id="KW-1185">Reference proteome</keyword>
<evidence type="ECO:0000313" key="3">
    <source>
        <dbReference type="EMBL" id="SOJ57557.1"/>
    </source>
</evidence>
<reference evidence="3 4" key="1">
    <citation type="submission" date="2017-10" db="EMBL/GenBank/DDBJ databases">
        <authorList>
            <consortium name="Urmite Genomes"/>
        </authorList>
    </citation>
    <scope>NUCLEOTIDE SEQUENCE [LARGE SCALE GENOMIC DNA]</scope>
    <source>
        <strain evidence="3 4">FB-527</strain>
    </source>
</reference>
<dbReference type="GO" id="GO:0050303">
    <property type="term" value="F:lysine 6-dehydrogenase activity"/>
    <property type="evidence" value="ECO:0007669"/>
    <property type="project" value="UniProtKB-EC"/>
</dbReference>
<evidence type="ECO:0000313" key="4">
    <source>
        <dbReference type="Proteomes" id="UP000554965"/>
    </source>
</evidence>
<dbReference type="SUPFAM" id="SSF51735">
    <property type="entry name" value="NAD(P)-binding Rossmann-fold domains"/>
    <property type="match status" value="1"/>
</dbReference>
<keyword evidence="3" id="KW-0560">Oxidoreductase</keyword>
<dbReference type="AlphaFoldDB" id="A0A7Z7IPS2"/>
<dbReference type="PANTHER" id="PTHR43781:SF1">
    <property type="entry name" value="SACCHAROPINE DEHYDROGENASE"/>
    <property type="match status" value="1"/>
</dbReference>
<accession>A0A7Z7IPS2</accession>
<dbReference type="Gene3D" id="3.40.50.720">
    <property type="entry name" value="NAD(P)-binding Rossmann-like Domain"/>
    <property type="match status" value="1"/>
</dbReference>
<dbReference type="RefSeq" id="WP_186246003.1">
    <property type="nucleotide sequence ID" value="NZ_OCTY01000002.1"/>
</dbReference>
<proteinExistence type="inferred from homology"/>
<protein>
    <submittedName>
        <fullName evidence="3">Lysine 6-dehydrogenase</fullName>
        <ecNumber evidence="3">1.4.1.18</ecNumber>
    </submittedName>
</protein>
<gene>
    <name evidence="3" type="primary">lysDH</name>
    <name evidence="3" type="ORF">MSIMFB_05035</name>
</gene>
<sequence length="353" mass="36987">MKNVLLLGSTGAVGRACLDVLAERHDMYLAIAGRDEARLREVASAIQGDVELARLDVTDAAAVAAAVRCCDVVINCAGPSQRLSAQVAEAAIDARVPYVDPGGDQALLDRIRTAAVPVVLQAGVQPGLSGLLLRVLAPQQSDDITAWCGGLQPLTPASVLEYMASLHDTHSHPGAVLRDGAIRRVSRAECKPAPAQHFPGSVSVHPHLDAETIAVAAHLGVGNICWMNVFDGKHTTHAIQLLAVDNERQHDLDAVLAAAKLDLFGRRPYFAIVATAGADVGCKSVAFTCTDSYRVTGALTAFAAQHVAGMPAGAHPFWSVNSPHRALEFLTEAVPGAEVSFAEASPAIEEGFL</sequence>
<dbReference type="InterPro" id="IPR005097">
    <property type="entry name" value="Sacchrp_dh_NADP-bd"/>
</dbReference>
<dbReference type="PANTHER" id="PTHR43781">
    <property type="entry name" value="SACCHAROPINE DEHYDROGENASE"/>
    <property type="match status" value="1"/>
</dbReference>
<dbReference type="Pfam" id="PF03435">
    <property type="entry name" value="Sacchrp_dh_NADP"/>
    <property type="match status" value="1"/>
</dbReference>
<dbReference type="EMBL" id="OCTY01000002">
    <property type="protein sequence ID" value="SOJ57557.1"/>
    <property type="molecule type" value="Genomic_DNA"/>
</dbReference>
<evidence type="ECO:0000259" key="2">
    <source>
        <dbReference type="Pfam" id="PF03435"/>
    </source>
</evidence>